<keyword evidence="5" id="KW-0256">Endoplasmic reticulum</keyword>
<protein>
    <recommendedName>
        <fullName evidence="3">UDP-N-acetylglucosamine transferase subunit ALG14</fullName>
    </recommendedName>
    <alternativeName>
        <fullName evidence="10">Asparagine-linked glycosylation 14 homolog</fullName>
    </alternativeName>
    <alternativeName>
        <fullName evidence="9">UDP-N-acetylglucosamine transferase subunit alg14</fullName>
    </alternativeName>
</protein>
<evidence type="ECO:0000256" key="4">
    <source>
        <dbReference type="ARBA" id="ARBA00022692"/>
    </source>
</evidence>
<keyword evidence="7 11" id="KW-0472">Membrane</keyword>
<evidence type="ECO:0000256" key="2">
    <source>
        <dbReference type="ARBA" id="ARBA00009731"/>
    </source>
</evidence>
<evidence type="ECO:0000256" key="11">
    <source>
        <dbReference type="SAM" id="Phobius"/>
    </source>
</evidence>
<comment type="similarity">
    <text evidence="2">Belongs to the ALG14 family.</text>
</comment>
<proteinExistence type="inferred from homology"/>
<evidence type="ECO:0000313" key="12">
    <source>
        <dbReference type="EMBL" id="CAC5394523.1"/>
    </source>
</evidence>
<dbReference type="PANTHER" id="PTHR12154:SF4">
    <property type="entry name" value="UDP-N-ACETYLGLUCOSAMINE TRANSFERASE SUBUNIT ALG14 HOMOLOG"/>
    <property type="match status" value="1"/>
</dbReference>
<dbReference type="FunFam" id="3.40.50.2000:FF:000098">
    <property type="entry name" value="UDP-N-acetylglucosamine transferase subunit ALG14 homolog"/>
    <property type="match status" value="1"/>
</dbReference>
<evidence type="ECO:0000256" key="10">
    <source>
        <dbReference type="ARBA" id="ARBA00075041"/>
    </source>
</evidence>
<sequence length="187" mass="21781">MPHEGKQTRTTSMMIVIGSGGHTKEMLSLISFLGSQYTPRYYIMANTDQMSRDKVKEFESLKENKENNQQHKIYRIPRSREVKQSWFTTIWTTIVAIIYAFPLVFYINPKIILCNGPGTCIPLCFAGLLLKIFTFGKTQMIYVESICRVETLSLSAKLLYYIVDHMFVQWPSLQQQYPRTKYIGRIV</sequence>
<dbReference type="EMBL" id="CACVKT020005298">
    <property type="protein sequence ID" value="CAC5394523.1"/>
    <property type="molecule type" value="Genomic_DNA"/>
</dbReference>
<dbReference type="Proteomes" id="UP000507470">
    <property type="component" value="Unassembled WGS sequence"/>
</dbReference>
<dbReference type="Pfam" id="PF08660">
    <property type="entry name" value="Alg14"/>
    <property type="match status" value="1"/>
</dbReference>
<dbReference type="OrthoDB" id="17098at2759"/>
<reference evidence="12 13" key="1">
    <citation type="submission" date="2020-06" db="EMBL/GenBank/DDBJ databases">
        <authorList>
            <person name="Li R."/>
            <person name="Bekaert M."/>
        </authorList>
    </citation>
    <scope>NUCLEOTIDE SEQUENCE [LARGE SCALE GENOMIC DNA]</scope>
    <source>
        <strain evidence="13">wild</strain>
    </source>
</reference>
<dbReference type="GO" id="GO:0004577">
    <property type="term" value="F:N-acetylglucosaminyldiphosphodolichol N-acetylglucosaminyltransferase activity"/>
    <property type="evidence" value="ECO:0007669"/>
    <property type="project" value="TreeGrafter"/>
</dbReference>
<keyword evidence="13" id="KW-1185">Reference proteome</keyword>
<evidence type="ECO:0000256" key="3">
    <source>
        <dbReference type="ARBA" id="ARBA00017467"/>
    </source>
</evidence>
<evidence type="ECO:0000256" key="1">
    <source>
        <dbReference type="ARBA" id="ARBA00004389"/>
    </source>
</evidence>
<evidence type="ECO:0000256" key="6">
    <source>
        <dbReference type="ARBA" id="ARBA00022989"/>
    </source>
</evidence>
<dbReference type="PANTHER" id="PTHR12154">
    <property type="entry name" value="GLYCOSYL TRANSFERASE-RELATED"/>
    <property type="match status" value="1"/>
</dbReference>
<evidence type="ECO:0000256" key="7">
    <source>
        <dbReference type="ARBA" id="ARBA00023136"/>
    </source>
</evidence>
<keyword evidence="12" id="KW-0808">Transferase</keyword>
<keyword evidence="6 11" id="KW-1133">Transmembrane helix</keyword>
<keyword evidence="12" id="KW-0328">Glycosyltransferase</keyword>
<evidence type="ECO:0000256" key="8">
    <source>
        <dbReference type="ARBA" id="ARBA00063014"/>
    </source>
</evidence>
<name>A0A6J8CDL7_MYTCO</name>
<organism evidence="12 13">
    <name type="scientific">Mytilus coruscus</name>
    <name type="common">Sea mussel</name>
    <dbReference type="NCBI Taxonomy" id="42192"/>
    <lineage>
        <taxon>Eukaryota</taxon>
        <taxon>Metazoa</taxon>
        <taxon>Spiralia</taxon>
        <taxon>Lophotrochozoa</taxon>
        <taxon>Mollusca</taxon>
        <taxon>Bivalvia</taxon>
        <taxon>Autobranchia</taxon>
        <taxon>Pteriomorphia</taxon>
        <taxon>Mytilida</taxon>
        <taxon>Mytiloidea</taxon>
        <taxon>Mytilidae</taxon>
        <taxon>Mytilinae</taxon>
        <taxon>Mytilus</taxon>
    </lineage>
</organism>
<comment type="subunit">
    <text evidence="8">Forms with ALG13 the active heterodimeric UDP-N-acetylglucosamine transferase complex.</text>
</comment>
<dbReference type="GO" id="GO:0043541">
    <property type="term" value="C:UDP-N-acetylglucosamine transferase complex"/>
    <property type="evidence" value="ECO:0007669"/>
    <property type="project" value="TreeGrafter"/>
</dbReference>
<gene>
    <name evidence="12" type="ORF">MCOR_29264</name>
</gene>
<dbReference type="Gene3D" id="3.40.50.2000">
    <property type="entry name" value="Glycogen Phosphorylase B"/>
    <property type="match status" value="1"/>
</dbReference>
<evidence type="ECO:0000256" key="5">
    <source>
        <dbReference type="ARBA" id="ARBA00022824"/>
    </source>
</evidence>
<comment type="subcellular location">
    <subcellularLocation>
        <location evidence="1">Endoplasmic reticulum membrane</location>
        <topology evidence="1">Single-pass membrane protein</topology>
    </subcellularLocation>
</comment>
<evidence type="ECO:0000256" key="9">
    <source>
        <dbReference type="ARBA" id="ARBA00067533"/>
    </source>
</evidence>
<dbReference type="InterPro" id="IPR013969">
    <property type="entry name" value="Oligosacch_biosynth_Alg14"/>
</dbReference>
<evidence type="ECO:0000313" key="13">
    <source>
        <dbReference type="Proteomes" id="UP000507470"/>
    </source>
</evidence>
<feature type="transmembrane region" description="Helical" evidence="11">
    <location>
        <begin position="85"/>
        <end position="107"/>
    </location>
</feature>
<dbReference type="AlphaFoldDB" id="A0A6J8CDL7"/>
<dbReference type="GO" id="GO:0006488">
    <property type="term" value="P:dolichol-linked oligosaccharide biosynthetic process"/>
    <property type="evidence" value="ECO:0007669"/>
    <property type="project" value="InterPro"/>
</dbReference>
<accession>A0A6J8CDL7</accession>
<keyword evidence="4 11" id="KW-0812">Transmembrane</keyword>